<dbReference type="RefSeq" id="WP_200765091.1">
    <property type="nucleotide sequence ID" value="NZ_AP024085.1"/>
</dbReference>
<dbReference type="InterPro" id="IPR051088">
    <property type="entry name" value="PTS_Sugar-EIIC/EIIB"/>
</dbReference>
<evidence type="ECO:0000256" key="8">
    <source>
        <dbReference type="PIRNR" id="PIRNR006351"/>
    </source>
</evidence>
<dbReference type="GeneID" id="70578818"/>
<dbReference type="GO" id="GO:0005886">
    <property type="term" value="C:plasma membrane"/>
    <property type="evidence" value="ECO:0007669"/>
    <property type="project" value="UniProtKB-SubCell"/>
</dbReference>
<dbReference type="PROSITE" id="PS51105">
    <property type="entry name" value="PTS_EIIC_TYPE_3"/>
    <property type="match status" value="1"/>
</dbReference>
<proteinExistence type="predicted"/>
<feature type="transmembrane region" description="Helical" evidence="9">
    <location>
        <begin position="335"/>
        <end position="358"/>
    </location>
</feature>
<dbReference type="Proteomes" id="UP000593842">
    <property type="component" value="Chromosome"/>
</dbReference>
<reference evidence="12" key="1">
    <citation type="submission" date="2020-09" db="EMBL/GenBank/DDBJ databases">
        <title>Complete genome sequencing of Faecalibacillus intestinalis strain 14EGH31.</title>
        <authorList>
            <person name="Sakamoto M."/>
            <person name="Murakami T."/>
            <person name="Mori H."/>
        </authorList>
    </citation>
    <scope>NUCLEOTIDE SEQUENCE [LARGE SCALE GENOMIC DNA]</scope>
    <source>
        <strain evidence="12">14EGH31</strain>
    </source>
</reference>
<keyword evidence="4 8" id="KW-0762">Sugar transport</keyword>
<dbReference type="PANTHER" id="PTHR33989:SF4">
    <property type="entry name" value="PTS SYSTEM N,N'-DIACETYLCHITOBIOSE-SPECIFIC EIIC COMPONENT"/>
    <property type="match status" value="1"/>
</dbReference>
<evidence type="ECO:0000256" key="2">
    <source>
        <dbReference type="ARBA" id="ARBA00022448"/>
    </source>
</evidence>
<keyword evidence="6 9" id="KW-1133">Transmembrane helix</keyword>
<dbReference type="KEGG" id="fit:Fi14EGH31_03940"/>
<dbReference type="InterPro" id="IPR004501">
    <property type="entry name" value="PTS_EIIC_3"/>
</dbReference>
<keyword evidence="3 8" id="KW-1003">Cell membrane</keyword>
<dbReference type="AlphaFoldDB" id="A0A7I8DVM6"/>
<keyword evidence="5 9" id="KW-0812">Transmembrane</keyword>
<evidence type="ECO:0000256" key="5">
    <source>
        <dbReference type="ARBA" id="ARBA00022692"/>
    </source>
</evidence>
<comment type="function">
    <text evidence="8">The phosphoenolpyruvate-dependent sugar phosphotransferase system (PTS), a major carbohydrate active -transport system, catalyzes the phosphorylation of incoming sugar substrates concomitant with their translocation across the cell membrane.</text>
</comment>
<name>A0A7I8DVM6_9FIRM</name>
<feature type="transmembrane region" description="Helical" evidence="9">
    <location>
        <begin position="278"/>
        <end position="297"/>
    </location>
</feature>
<dbReference type="InterPro" id="IPR003352">
    <property type="entry name" value="PTS_EIIC"/>
</dbReference>
<evidence type="ECO:0000313" key="12">
    <source>
        <dbReference type="Proteomes" id="UP000593842"/>
    </source>
</evidence>
<feature type="transmembrane region" description="Helical" evidence="9">
    <location>
        <begin position="128"/>
        <end position="150"/>
    </location>
</feature>
<evidence type="ECO:0000256" key="1">
    <source>
        <dbReference type="ARBA" id="ARBA00004651"/>
    </source>
</evidence>
<dbReference type="GO" id="GO:0009401">
    <property type="term" value="P:phosphoenolpyruvate-dependent sugar phosphotransferase system"/>
    <property type="evidence" value="ECO:0007669"/>
    <property type="project" value="InterPro"/>
</dbReference>
<organism evidence="11 12">
    <name type="scientific">Faecalibacillus intestinalis</name>
    <dbReference type="NCBI Taxonomy" id="1982626"/>
    <lineage>
        <taxon>Bacteria</taxon>
        <taxon>Bacillati</taxon>
        <taxon>Bacillota</taxon>
        <taxon>Erysipelotrichia</taxon>
        <taxon>Erysipelotrichales</taxon>
        <taxon>Coprobacillaceae</taxon>
        <taxon>Faecalibacillus</taxon>
    </lineage>
</organism>
<evidence type="ECO:0000313" key="11">
    <source>
        <dbReference type="EMBL" id="BCL56682.1"/>
    </source>
</evidence>
<dbReference type="InterPro" id="IPR004796">
    <property type="entry name" value="PTS_IIC_cello"/>
</dbReference>
<evidence type="ECO:0000256" key="9">
    <source>
        <dbReference type="SAM" id="Phobius"/>
    </source>
</evidence>
<accession>A0A7I8DVM6</accession>
<feature type="transmembrane region" description="Helical" evidence="9">
    <location>
        <begin position="98"/>
        <end position="116"/>
    </location>
</feature>
<feature type="transmembrane region" description="Helical" evidence="9">
    <location>
        <begin position="68"/>
        <end position="86"/>
    </location>
</feature>
<sequence length="421" mass="46348">MKDTLLNKISNFTAKLTQLKWIQGISRGGMQVMPFIMVGSFASLFAGLQFESYQSFLTSTGLGTALQWVTNCTTNIMGILFVYFIAKSYAEILNLEEKNIGIISIAIYLILCPSVMTETGSLLSFDYLGSKGVIMGIILAIVVVRIYQYILSKNVKIKLPEGTPEYVSNSFGAIIPFIILAIIALIIRMVFIYTPYNTIFESFYALLQIPLNAIVGENIFSQLVLNVVAQYLWVFGIHGSSIIDTLRGPIMFGLDGAQQAAYAANLPLPNIMGMAFSYMYYTAIMYPAVAIAVCCFAKSKRMKMVGKMALPASFFGISEPLVFGLPIVFNPILAIPFIFIPSIVMGIAYLITSLGLVATPIGVQVFNIPLAINGILNGSWTIAILQILLLILSVIMWMPFIKFADKKALEEEKIGELKSHE</sequence>
<dbReference type="NCBIfam" id="TIGR00410">
    <property type="entry name" value="lacE"/>
    <property type="match status" value="1"/>
</dbReference>
<evidence type="ECO:0000256" key="3">
    <source>
        <dbReference type="ARBA" id="ARBA00022475"/>
    </source>
</evidence>
<protein>
    <recommendedName>
        <fullName evidence="8">Permease IIC component</fullName>
    </recommendedName>
</protein>
<keyword evidence="2 8" id="KW-0813">Transport</keyword>
<feature type="domain" description="PTS EIIC type-3" evidence="10">
    <location>
        <begin position="5"/>
        <end position="400"/>
    </location>
</feature>
<comment type="subcellular location">
    <subcellularLocation>
        <location evidence="1">Cell membrane</location>
        <topology evidence="1">Multi-pass membrane protein</topology>
    </subcellularLocation>
</comment>
<dbReference type="EMBL" id="AP024085">
    <property type="protein sequence ID" value="BCL56682.1"/>
    <property type="molecule type" value="Genomic_DNA"/>
</dbReference>
<dbReference type="GO" id="GO:0008982">
    <property type="term" value="F:protein-N(PI)-phosphohistidine-sugar phosphotransferase activity"/>
    <property type="evidence" value="ECO:0007669"/>
    <property type="project" value="UniProtKB-UniRule"/>
</dbReference>
<evidence type="ECO:0000256" key="6">
    <source>
        <dbReference type="ARBA" id="ARBA00022989"/>
    </source>
</evidence>
<dbReference type="PANTHER" id="PTHR33989">
    <property type="match status" value="1"/>
</dbReference>
<feature type="transmembrane region" description="Helical" evidence="9">
    <location>
        <begin position="370"/>
        <end position="397"/>
    </location>
</feature>
<feature type="transmembrane region" description="Helical" evidence="9">
    <location>
        <begin position="28"/>
        <end position="48"/>
    </location>
</feature>
<keyword evidence="7 8" id="KW-0472">Membrane</keyword>
<dbReference type="Pfam" id="PF02378">
    <property type="entry name" value="PTS_EIIC"/>
    <property type="match status" value="1"/>
</dbReference>
<feature type="transmembrane region" description="Helical" evidence="9">
    <location>
        <begin position="171"/>
        <end position="193"/>
    </location>
</feature>
<feature type="transmembrane region" description="Helical" evidence="9">
    <location>
        <begin position="309"/>
        <end position="329"/>
    </location>
</feature>
<dbReference type="PIRSF" id="PIRSF006351">
    <property type="entry name" value="PTS_EIIC-Cellobiose"/>
    <property type="match status" value="1"/>
</dbReference>
<evidence type="ECO:0000256" key="4">
    <source>
        <dbReference type="ARBA" id="ARBA00022597"/>
    </source>
</evidence>
<evidence type="ECO:0000259" key="10">
    <source>
        <dbReference type="PROSITE" id="PS51105"/>
    </source>
</evidence>
<evidence type="ECO:0000256" key="7">
    <source>
        <dbReference type="ARBA" id="ARBA00023136"/>
    </source>
</evidence>
<gene>
    <name evidence="11" type="ORF">Fi14EGH31_03940</name>
</gene>